<dbReference type="KEGG" id="mri:Mal4_04640"/>
<accession>A0A517Z121</accession>
<dbReference type="AlphaFoldDB" id="A0A517Z121"/>
<gene>
    <name evidence="1" type="ORF">Mal4_04640</name>
</gene>
<dbReference type="Proteomes" id="UP000320496">
    <property type="component" value="Chromosome"/>
</dbReference>
<dbReference type="EMBL" id="CP036275">
    <property type="protein sequence ID" value="QDU36180.1"/>
    <property type="molecule type" value="Genomic_DNA"/>
</dbReference>
<name>A0A517Z121_9PLAN</name>
<sequence>MAGEHQGRQECLPHRAQYGGGLNLDFSAARKWGRHSRLPFLHRKRLVAGIGTIFDGRQ</sequence>
<protein>
    <submittedName>
        <fullName evidence="1">Uncharacterized protein</fullName>
    </submittedName>
</protein>
<evidence type="ECO:0000313" key="1">
    <source>
        <dbReference type="EMBL" id="QDU36180.1"/>
    </source>
</evidence>
<keyword evidence="2" id="KW-1185">Reference proteome</keyword>
<reference evidence="1 2" key="1">
    <citation type="submission" date="2019-02" db="EMBL/GenBank/DDBJ databases">
        <title>Deep-cultivation of Planctomycetes and their phenomic and genomic characterization uncovers novel biology.</title>
        <authorList>
            <person name="Wiegand S."/>
            <person name="Jogler M."/>
            <person name="Boedeker C."/>
            <person name="Pinto D."/>
            <person name="Vollmers J."/>
            <person name="Rivas-Marin E."/>
            <person name="Kohn T."/>
            <person name="Peeters S.H."/>
            <person name="Heuer A."/>
            <person name="Rast P."/>
            <person name="Oberbeckmann S."/>
            <person name="Bunk B."/>
            <person name="Jeske O."/>
            <person name="Meyerdierks A."/>
            <person name="Storesund J.E."/>
            <person name="Kallscheuer N."/>
            <person name="Luecker S."/>
            <person name="Lage O.M."/>
            <person name="Pohl T."/>
            <person name="Merkel B.J."/>
            <person name="Hornburger P."/>
            <person name="Mueller R.-W."/>
            <person name="Bruemmer F."/>
            <person name="Labrenz M."/>
            <person name="Spormann A.M."/>
            <person name="Op den Camp H."/>
            <person name="Overmann J."/>
            <person name="Amann R."/>
            <person name="Jetten M.S.M."/>
            <person name="Mascher T."/>
            <person name="Medema M.H."/>
            <person name="Devos D.P."/>
            <person name="Kaster A.-K."/>
            <person name="Ovreas L."/>
            <person name="Rohde M."/>
            <person name="Galperin M.Y."/>
            <person name="Jogler C."/>
        </authorList>
    </citation>
    <scope>NUCLEOTIDE SEQUENCE [LARGE SCALE GENOMIC DNA]</scope>
    <source>
        <strain evidence="1 2">Mal4</strain>
    </source>
</reference>
<proteinExistence type="predicted"/>
<evidence type="ECO:0000313" key="2">
    <source>
        <dbReference type="Proteomes" id="UP000320496"/>
    </source>
</evidence>
<organism evidence="1 2">
    <name type="scientific">Maioricimonas rarisocia</name>
    <dbReference type="NCBI Taxonomy" id="2528026"/>
    <lineage>
        <taxon>Bacteria</taxon>
        <taxon>Pseudomonadati</taxon>
        <taxon>Planctomycetota</taxon>
        <taxon>Planctomycetia</taxon>
        <taxon>Planctomycetales</taxon>
        <taxon>Planctomycetaceae</taxon>
        <taxon>Maioricimonas</taxon>
    </lineage>
</organism>